<dbReference type="EMBL" id="CABR01000032">
    <property type="protein sequence ID" value="CBI09479.1"/>
    <property type="molecule type" value="Genomic_DNA"/>
</dbReference>
<protein>
    <submittedName>
        <fullName evidence="1">Uncharacterized protein</fullName>
    </submittedName>
</protein>
<name>E6QQF8_9ZZZZ</name>
<gene>
    <name evidence="1" type="ORF">CARN7_0207</name>
</gene>
<sequence length="266" mass="28634">MFQSSPTPEGGRYLTAIMCAIRKRVFQSSPTPEGGRYALRSPGWPTAKLVSILAHPGGWALPEAGGIFRSTTCFNPRPPRRVGATPWSINSGVASSPVSILAHPGGWALHAHRQTQIQSATVSILNGFNPRPPRRVGATFIPSANDAKFTVSILAHPGGWALPGRRNDKCAKRRGFNPRPPRRVGATLRGHVNPCYHKKFQSSPTPEGGRYFDARGWESISNGFQSSPTPEGGRYGLAVAATVMSIGFNPRPPRRVGATTKLALRA</sequence>
<proteinExistence type="predicted"/>
<comment type="caution">
    <text evidence="1">The sequence shown here is derived from an EMBL/GenBank/DDBJ whole genome shotgun (WGS) entry which is preliminary data.</text>
</comment>
<reference evidence="1" key="1">
    <citation type="submission" date="2009-10" db="EMBL/GenBank/DDBJ databases">
        <title>Diversity of trophic interactions inside an arsenic-rich microbial ecosystem.</title>
        <authorList>
            <person name="Bertin P.N."/>
            <person name="Heinrich-Salmeron A."/>
            <person name="Pelletier E."/>
            <person name="Goulhen-Chollet F."/>
            <person name="Arsene-Ploetze F."/>
            <person name="Gallien S."/>
            <person name="Calteau A."/>
            <person name="Vallenet D."/>
            <person name="Casiot C."/>
            <person name="Chane-Woon-Ming B."/>
            <person name="Giloteaux L."/>
            <person name="Barakat M."/>
            <person name="Bonnefoy V."/>
            <person name="Bruneel O."/>
            <person name="Chandler M."/>
            <person name="Cleiss J."/>
            <person name="Duran R."/>
            <person name="Elbaz-Poulichet F."/>
            <person name="Fonknechten N."/>
            <person name="Lauga B."/>
            <person name="Mornico D."/>
            <person name="Ortet P."/>
            <person name="Schaeffer C."/>
            <person name="Siguier P."/>
            <person name="Alexander Thil Smith A."/>
            <person name="Van Dorsselaer A."/>
            <person name="Weissenbach J."/>
            <person name="Medigue C."/>
            <person name="Le Paslier D."/>
        </authorList>
    </citation>
    <scope>NUCLEOTIDE SEQUENCE</scope>
</reference>
<accession>E6QQF8</accession>
<evidence type="ECO:0000313" key="1">
    <source>
        <dbReference type="EMBL" id="CBI09479.1"/>
    </source>
</evidence>
<dbReference type="AlphaFoldDB" id="E6QQF8"/>
<organism evidence="1">
    <name type="scientific">mine drainage metagenome</name>
    <dbReference type="NCBI Taxonomy" id="410659"/>
    <lineage>
        <taxon>unclassified sequences</taxon>
        <taxon>metagenomes</taxon>
        <taxon>ecological metagenomes</taxon>
    </lineage>
</organism>